<accession>A0A8J5GJ66</accession>
<dbReference type="AlphaFoldDB" id="A0A8J5GJ66"/>
<reference evidence="1 2" key="1">
    <citation type="submission" date="2020-08" db="EMBL/GenBank/DDBJ databases">
        <title>Plant Genome Project.</title>
        <authorList>
            <person name="Zhang R.-G."/>
        </authorList>
    </citation>
    <scope>NUCLEOTIDE SEQUENCE [LARGE SCALE GENOMIC DNA]</scope>
    <source>
        <tissue evidence="1">Rhizome</tissue>
    </source>
</reference>
<evidence type="ECO:0000313" key="1">
    <source>
        <dbReference type="EMBL" id="KAG6504799.1"/>
    </source>
</evidence>
<comment type="caution">
    <text evidence="1">The sequence shown here is derived from an EMBL/GenBank/DDBJ whole genome shotgun (WGS) entry which is preliminary data.</text>
</comment>
<dbReference type="PANTHER" id="PTHR31197">
    <property type="entry name" value="OS01G0612600 PROTEIN"/>
    <property type="match status" value="1"/>
</dbReference>
<dbReference type="PANTHER" id="PTHR31197:SF4">
    <property type="entry name" value="OS02G0150900 PROTEIN"/>
    <property type="match status" value="1"/>
</dbReference>
<proteinExistence type="predicted"/>
<keyword evidence="2" id="KW-1185">Reference proteome</keyword>
<gene>
    <name evidence="1" type="ORF">ZIOFF_037147</name>
</gene>
<organism evidence="1 2">
    <name type="scientific">Zingiber officinale</name>
    <name type="common">Ginger</name>
    <name type="synonym">Amomum zingiber</name>
    <dbReference type="NCBI Taxonomy" id="94328"/>
    <lineage>
        <taxon>Eukaryota</taxon>
        <taxon>Viridiplantae</taxon>
        <taxon>Streptophyta</taxon>
        <taxon>Embryophyta</taxon>
        <taxon>Tracheophyta</taxon>
        <taxon>Spermatophyta</taxon>
        <taxon>Magnoliopsida</taxon>
        <taxon>Liliopsida</taxon>
        <taxon>Zingiberales</taxon>
        <taxon>Zingiberaceae</taxon>
        <taxon>Zingiber</taxon>
    </lineage>
</organism>
<name>A0A8J5GJ66_ZINOF</name>
<protein>
    <submittedName>
        <fullName evidence="1">Uncharacterized protein</fullName>
    </submittedName>
</protein>
<dbReference type="EMBL" id="JACMSC010000010">
    <property type="protein sequence ID" value="KAG6504799.1"/>
    <property type="molecule type" value="Genomic_DNA"/>
</dbReference>
<sequence>MNHYDGVYVEKIVMAACTSEKKTFEQDSYPLDLESIKLDFDLEDVTCSICLDFPHNAVMLLCTSYGKGCRPFMCDTDQKHSNCLDRFRSAYEFPAVVKVTSSTNSVSLVGDISSSPNNRPLCPLCRGGVTGWLIINDARVCFNMKKRFCEEKYCTFVGNFYELQKHVHLKHPHSHPSKIDPAQQLNWEYLQQTSEIIDVLSTIQAQVPRAVVLGDYVIEYEDAEATDDYESFYRKRGNWWTSCISCKPFPNFRCLRNRRRSTEAVPRSSHGSSPYGLYHGDSLRSVDIVEYRFGEADDGFARPAVNAPASLVIPAHHRLDLFIWLVLFRECH</sequence>
<dbReference type="Pfam" id="PF07800">
    <property type="entry name" value="DUF1644"/>
    <property type="match status" value="1"/>
</dbReference>
<dbReference type="InterPro" id="IPR012866">
    <property type="entry name" value="DUF1644"/>
</dbReference>
<dbReference type="Proteomes" id="UP000734854">
    <property type="component" value="Unassembled WGS sequence"/>
</dbReference>
<evidence type="ECO:0000313" key="2">
    <source>
        <dbReference type="Proteomes" id="UP000734854"/>
    </source>
</evidence>